<dbReference type="OMA" id="PCESAKA"/>
<dbReference type="GO" id="GO:0003729">
    <property type="term" value="F:mRNA binding"/>
    <property type="evidence" value="ECO:0007669"/>
    <property type="project" value="TreeGrafter"/>
</dbReference>
<dbReference type="GO" id="GO:0005847">
    <property type="term" value="C:mRNA cleavage and polyadenylation specificity factor complex"/>
    <property type="evidence" value="ECO:0007669"/>
    <property type="project" value="TreeGrafter"/>
</dbReference>
<dbReference type="Pfam" id="PF14327">
    <property type="entry name" value="CSTF2_hinge"/>
    <property type="match status" value="1"/>
</dbReference>
<dbReference type="Gene3D" id="3.30.70.330">
    <property type="match status" value="1"/>
</dbReference>
<dbReference type="PANTHER" id="PTHR45735">
    <property type="entry name" value="CLEAVAGE STIMULATION FACTOR SUBUNIT 2"/>
    <property type="match status" value="1"/>
</dbReference>
<accession>A0A915J874</accession>
<evidence type="ECO:0000256" key="1">
    <source>
        <dbReference type="PROSITE-ProRule" id="PRU00176"/>
    </source>
</evidence>
<evidence type="ECO:0000313" key="3">
    <source>
        <dbReference type="Proteomes" id="UP000887565"/>
    </source>
</evidence>
<dbReference type="WBParaSite" id="nRc.2.0.1.t21948-RA">
    <property type="protein sequence ID" value="nRc.2.0.1.t21948-RA"/>
    <property type="gene ID" value="nRc.2.0.1.g21948"/>
</dbReference>
<dbReference type="InterPro" id="IPR012677">
    <property type="entry name" value="Nucleotide-bd_a/b_plait_sf"/>
</dbReference>
<protein>
    <submittedName>
        <fullName evidence="4">RRM domain-containing protein</fullName>
    </submittedName>
</protein>
<keyword evidence="3" id="KW-1185">Reference proteome</keyword>
<dbReference type="Proteomes" id="UP000887565">
    <property type="component" value="Unplaced"/>
</dbReference>
<organism evidence="3 4">
    <name type="scientific">Romanomermis culicivorax</name>
    <name type="common">Nematode worm</name>
    <dbReference type="NCBI Taxonomy" id="13658"/>
    <lineage>
        <taxon>Eukaryota</taxon>
        <taxon>Metazoa</taxon>
        <taxon>Ecdysozoa</taxon>
        <taxon>Nematoda</taxon>
        <taxon>Enoplea</taxon>
        <taxon>Dorylaimia</taxon>
        <taxon>Mermithida</taxon>
        <taxon>Mermithoidea</taxon>
        <taxon>Mermithidae</taxon>
        <taxon>Romanomermis</taxon>
    </lineage>
</organism>
<dbReference type="PANTHER" id="PTHR45735:SF2">
    <property type="entry name" value="CLEAVAGE STIMULATION FACTOR SUBUNIT 2"/>
    <property type="match status" value="1"/>
</dbReference>
<dbReference type="InterPro" id="IPR035979">
    <property type="entry name" value="RBD_domain_sf"/>
</dbReference>
<proteinExistence type="predicted"/>
<dbReference type="InterPro" id="IPR000504">
    <property type="entry name" value="RRM_dom"/>
</dbReference>
<evidence type="ECO:0000313" key="4">
    <source>
        <dbReference type="WBParaSite" id="nRc.2.0.1.t21948-RA"/>
    </source>
</evidence>
<dbReference type="SUPFAM" id="SSF54928">
    <property type="entry name" value="RNA-binding domain, RBD"/>
    <property type="match status" value="1"/>
</dbReference>
<name>A0A915J874_ROMCU</name>
<feature type="domain" description="RRM" evidence="2">
    <location>
        <begin position="19"/>
        <end position="97"/>
    </location>
</feature>
<evidence type="ECO:0000259" key="2">
    <source>
        <dbReference type="PROSITE" id="PS50102"/>
    </source>
</evidence>
<sequence length="319" mass="34562">MNTNLGTGAAISAAERSQRSVFVGNIPYEATEDELKQLFSQVGPVVGFRLVVDRETGKPKGYGFCEFADQETAMSALRNLNQFEFHGRSLRVDTAAGDRSKEELRQLQLTFGGPQEESPYGPPCESAKAPEAISRAVASLPPEQMFELMKQMKLCIQNNPNEARNMLLQNPQLAYALLQAQVVMRIVDPQVAMSMLHRDSPAAQSVAATPLMMPPVQNTMPIPPSVPSSMAPPSRDIDYRMIPGAGPGMPPFTGPPPMPMPPRPVAPVPPVRPMAPVPTSVTSSNEEQERDLVDLQYALGGANDAQASFCSGNQCKRCL</sequence>
<dbReference type="PROSITE" id="PS50102">
    <property type="entry name" value="RRM"/>
    <property type="match status" value="1"/>
</dbReference>
<reference evidence="4" key="1">
    <citation type="submission" date="2022-11" db="UniProtKB">
        <authorList>
            <consortium name="WormBaseParasite"/>
        </authorList>
    </citation>
    <scope>IDENTIFICATION</scope>
</reference>
<dbReference type="SMART" id="SM00360">
    <property type="entry name" value="RRM"/>
    <property type="match status" value="1"/>
</dbReference>
<dbReference type="Gene3D" id="1.25.40.630">
    <property type="match status" value="1"/>
</dbReference>
<dbReference type="FunFam" id="1.25.40.630:FF:000001">
    <property type="entry name" value="Cleavage stimulation factor subunit 2"/>
    <property type="match status" value="1"/>
</dbReference>
<dbReference type="Pfam" id="PF00076">
    <property type="entry name" value="RRM_1"/>
    <property type="match status" value="1"/>
</dbReference>
<keyword evidence="1" id="KW-0694">RNA-binding</keyword>
<dbReference type="InterPro" id="IPR025742">
    <property type="entry name" value="CSTF2_hinge"/>
</dbReference>
<dbReference type="AlphaFoldDB" id="A0A915J874"/>